<dbReference type="Proteomes" id="UP000811246">
    <property type="component" value="Unassembled WGS sequence"/>
</dbReference>
<dbReference type="Pfam" id="PF09810">
    <property type="entry name" value="Exo5"/>
    <property type="match status" value="3"/>
</dbReference>
<evidence type="ECO:0000256" key="1">
    <source>
        <dbReference type="ARBA" id="ARBA00009797"/>
    </source>
</evidence>
<dbReference type="EMBL" id="MU228921">
    <property type="protein sequence ID" value="KAG6619848.1"/>
    <property type="molecule type" value="Genomic_DNA"/>
</dbReference>
<evidence type="ECO:0000313" key="4">
    <source>
        <dbReference type="Proteomes" id="UP000811246"/>
    </source>
</evidence>
<feature type="region of interest" description="Disordered" evidence="2">
    <location>
        <begin position="159"/>
        <end position="194"/>
    </location>
</feature>
<comment type="caution">
    <text evidence="3">The sequence shown here is derived from an EMBL/GenBank/DDBJ whole genome shotgun (WGS) entry which is preliminary data.</text>
</comment>
<feature type="region of interest" description="Disordered" evidence="2">
    <location>
        <begin position="213"/>
        <end position="243"/>
    </location>
</feature>
<dbReference type="InterPro" id="IPR019190">
    <property type="entry name" value="EXOV"/>
</dbReference>
<feature type="region of interest" description="Disordered" evidence="2">
    <location>
        <begin position="107"/>
        <end position="133"/>
    </location>
</feature>
<dbReference type="GO" id="GO:0036297">
    <property type="term" value="P:interstrand cross-link repair"/>
    <property type="evidence" value="ECO:0007669"/>
    <property type="project" value="TreeGrafter"/>
</dbReference>
<dbReference type="GO" id="GO:0005634">
    <property type="term" value="C:nucleus"/>
    <property type="evidence" value="ECO:0007669"/>
    <property type="project" value="TreeGrafter"/>
</dbReference>
<name>A0A922A173_CARIL</name>
<dbReference type="AlphaFoldDB" id="A0A922A173"/>
<dbReference type="GO" id="GO:0045145">
    <property type="term" value="F:single-stranded DNA 5'-3' DNA exonuclease activity"/>
    <property type="evidence" value="ECO:0007669"/>
    <property type="project" value="InterPro"/>
</dbReference>
<organism evidence="3 4">
    <name type="scientific">Carya illinoinensis</name>
    <name type="common">Pecan</name>
    <dbReference type="NCBI Taxonomy" id="32201"/>
    <lineage>
        <taxon>Eukaryota</taxon>
        <taxon>Viridiplantae</taxon>
        <taxon>Streptophyta</taxon>
        <taxon>Embryophyta</taxon>
        <taxon>Tracheophyta</taxon>
        <taxon>Spermatophyta</taxon>
        <taxon>Magnoliopsida</taxon>
        <taxon>eudicotyledons</taxon>
        <taxon>Gunneridae</taxon>
        <taxon>Pentapetalae</taxon>
        <taxon>rosids</taxon>
        <taxon>fabids</taxon>
        <taxon>Fagales</taxon>
        <taxon>Juglandaceae</taxon>
        <taxon>Carya</taxon>
    </lineage>
</organism>
<accession>A0A922A173</accession>
<dbReference type="PANTHER" id="PTHR14464:SF4">
    <property type="entry name" value="EXONUCLEASE V"/>
    <property type="match status" value="1"/>
</dbReference>
<evidence type="ECO:0000256" key="2">
    <source>
        <dbReference type="SAM" id="MobiDB-lite"/>
    </source>
</evidence>
<dbReference type="PANTHER" id="PTHR14464">
    <property type="entry name" value="EXONUCLEASE V"/>
    <property type="match status" value="1"/>
</dbReference>
<gene>
    <name evidence="3" type="ORF">I3842_Q077700</name>
</gene>
<feature type="compositionally biased region" description="Low complexity" evidence="2">
    <location>
        <begin position="213"/>
        <end position="233"/>
    </location>
</feature>
<sequence length="684" mass="76027">MKNHSRPSDSFLESPGDTSCSNNNSCLDIPIELVSEEEMALIDAALAAAHSSITSLPAPATPETSSSRQFRRNSKSSQSITLPSKMELVSEEEMVLIDPALAAAHSSLTSSPAPATPETSSSRQFWRHSKPSQSITLPSKMKLVSEEEMALLEASLAATRSSLTSSPAPATPETSYSRQFRRNSKSSQSITLPSKMELVNEEEMALLEASLATTRSSLTSSPAPATPETSSSRQFRRNSKSSQSITLLSEMELVSEEEMGLLEASLAATALTSSLAPGTSSPLQFQRNANPLPSISFLSKMEFVSEEEMDLIDTAIAATSPSLTSSVALAASSPSLFQKKSNSIQSITSLARRRLSFGAESDIEDSFSLARNQKKRRVAESFLRRFRSKTGLFVSDITGTEWCEKQMEFSLLFGSRKVTEAMKIGRARHAKLEKEVVKKVVVQVNSVEDKWAVRLMKFIIGANQLLTEGLTRELPLIGLVEGVWMVGVIDEVRMPVTESDRNPKFVDTKTRVKNTLPAEPQKRKGRLQLMCYKYLWDNLVTDEFPSNRLFNFFSLNPYSILSEEIRENAAKSGFPAKIFDDMVRHYRHKCSMLPPAHDQLLVRYELQKDNKVIGEDLFAYDSDWLKSQIHCCLEFWLEEREANCTPPEERWKCRFCQFDIVCPTNTNPDSASSPTRANLNSSLS</sequence>
<feature type="region of interest" description="Disordered" evidence="2">
    <location>
        <begin position="1"/>
        <end position="26"/>
    </location>
</feature>
<comment type="similarity">
    <text evidence="1">Belongs to the EXO5 family.</text>
</comment>
<evidence type="ECO:0008006" key="5">
    <source>
        <dbReference type="Google" id="ProtNLM"/>
    </source>
</evidence>
<feature type="compositionally biased region" description="Polar residues" evidence="2">
    <location>
        <begin position="16"/>
        <end position="26"/>
    </location>
</feature>
<evidence type="ECO:0000313" key="3">
    <source>
        <dbReference type="EMBL" id="KAG6619848.1"/>
    </source>
</evidence>
<feature type="compositionally biased region" description="Low complexity" evidence="2">
    <location>
        <begin position="107"/>
        <end position="122"/>
    </location>
</feature>
<reference evidence="3" key="1">
    <citation type="submission" date="2021-01" db="EMBL/GenBank/DDBJ databases">
        <authorList>
            <person name="Lovell J.T."/>
            <person name="Bentley N."/>
            <person name="Bhattarai G."/>
            <person name="Jenkins J.W."/>
            <person name="Sreedasyam A."/>
            <person name="Alarcon Y."/>
            <person name="Bock C."/>
            <person name="Boston L."/>
            <person name="Carlson J."/>
            <person name="Cervantes K."/>
            <person name="Clermont K."/>
            <person name="Krom N."/>
            <person name="Kubenka K."/>
            <person name="Mamidi S."/>
            <person name="Mattison C."/>
            <person name="Monteros M."/>
            <person name="Pisani C."/>
            <person name="Plott C."/>
            <person name="Rajasekar S."/>
            <person name="Rhein H.S."/>
            <person name="Rohla C."/>
            <person name="Song M."/>
            <person name="Hilaire R.S."/>
            <person name="Shu S."/>
            <person name="Wells L."/>
            <person name="Wang X."/>
            <person name="Webber J."/>
            <person name="Heerema R.J."/>
            <person name="Klein P."/>
            <person name="Conner P."/>
            <person name="Grauke L."/>
            <person name="Grimwood J."/>
            <person name="Schmutz J."/>
            <person name="Randall J.J."/>
        </authorList>
    </citation>
    <scope>NUCLEOTIDE SEQUENCE</scope>
    <source>
        <tissue evidence="3">Leaf</tissue>
    </source>
</reference>
<feature type="region of interest" description="Disordered" evidence="2">
    <location>
        <begin position="55"/>
        <end position="84"/>
    </location>
</feature>
<protein>
    <recommendedName>
        <fullName evidence="5">Exonuclease V</fullName>
    </recommendedName>
</protein>
<feature type="compositionally biased region" description="Low complexity" evidence="2">
    <location>
        <begin position="159"/>
        <end position="175"/>
    </location>
</feature>
<proteinExistence type="inferred from homology"/>